<evidence type="ECO:0000256" key="1">
    <source>
        <dbReference type="SAM" id="MobiDB-lite"/>
    </source>
</evidence>
<protein>
    <submittedName>
        <fullName evidence="2">Uncharacterized protein</fullName>
    </submittedName>
</protein>
<keyword evidence="3" id="KW-1185">Reference proteome</keyword>
<proteinExistence type="predicted"/>
<feature type="region of interest" description="Disordered" evidence="1">
    <location>
        <begin position="1"/>
        <end position="44"/>
    </location>
</feature>
<dbReference type="AlphaFoldDB" id="A0AAU9LNV4"/>
<comment type="caution">
    <text evidence="2">The sequence shown here is derived from an EMBL/GenBank/DDBJ whole genome shotgun (WGS) entry which is preliminary data.</text>
</comment>
<reference evidence="2 3" key="1">
    <citation type="submission" date="2022-01" db="EMBL/GenBank/DDBJ databases">
        <authorList>
            <person name="Xiong W."/>
            <person name="Schranz E."/>
        </authorList>
    </citation>
    <scope>NUCLEOTIDE SEQUENCE [LARGE SCALE GENOMIC DNA]</scope>
</reference>
<evidence type="ECO:0000313" key="3">
    <source>
        <dbReference type="Proteomes" id="UP001157418"/>
    </source>
</evidence>
<dbReference type="EMBL" id="CAKMRJ010000113">
    <property type="protein sequence ID" value="CAH1417623.1"/>
    <property type="molecule type" value="Genomic_DNA"/>
</dbReference>
<accession>A0AAU9LNV4</accession>
<organism evidence="2 3">
    <name type="scientific">Lactuca virosa</name>
    <dbReference type="NCBI Taxonomy" id="75947"/>
    <lineage>
        <taxon>Eukaryota</taxon>
        <taxon>Viridiplantae</taxon>
        <taxon>Streptophyta</taxon>
        <taxon>Embryophyta</taxon>
        <taxon>Tracheophyta</taxon>
        <taxon>Spermatophyta</taxon>
        <taxon>Magnoliopsida</taxon>
        <taxon>eudicotyledons</taxon>
        <taxon>Gunneridae</taxon>
        <taxon>Pentapetalae</taxon>
        <taxon>asterids</taxon>
        <taxon>campanulids</taxon>
        <taxon>Asterales</taxon>
        <taxon>Asteraceae</taxon>
        <taxon>Cichorioideae</taxon>
        <taxon>Cichorieae</taxon>
        <taxon>Lactucinae</taxon>
        <taxon>Lactuca</taxon>
    </lineage>
</organism>
<sequence>MCVGTTRGNRPDPTEESQGRGPRQGDTLQRSPTATNQFQGKDPPPLLMDEVVSLFPVSPPLTTEIHSRRQYLSPRETPHPKSQCCAAFRVVCQSNQHRCHPKWQIPPAQFIA</sequence>
<gene>
    <name evidence="2" type="ORF">LVIROSA_LOCUS5289</name>
</gene>
<dbReference type="Proteomes" id="UP001157418">
    <property type="component" value="Unassembled WGS sequence"/>
</dbReference>
<evidence type="ECO:0000313" key="2">
    <source>
        <dbReference type="EMBL" id="CAH1417623.1"/>
    </source>
</evidence>
<name>A0AAU9LNV4_9ASTR</name>
<feature type="compositionally biased region" description="Polar residues" evidence="1">
    <location>
        <begin position="26"/>
        <end position="39"/>
    </location>
</feature>